<keyword evidence="2 11" id="KW-0813">Transport</keyword>
<keyword evidence="5 11" id="KW-0812">Transmembrane</keyword>
<evidence type="ECO:0000256" key="11">
    <source>
        <dbReference type="PROSITE-ProRule" id="PRU01360"/>
    </source>
</evidence>
<evidence type="ECO:0000256" key="9">
    <source>
        <dbReference type="ARBA" id="ARBA00023136"/>
    </source>
</evidence>
<keyword evidence="8 12" id="KW-0798">TonB box</keyword>
<evidence type="ECO:0000259" key="15">
    <source>
        <dbReference type="Pfam" id="PF07715"/>
    </source>
</evidence>
<evidence type="ECO:0000256" key="1">
    <source>
        <dbReference type="ARBA" id="ARBA00004571"/>
    </source>
</evidence>
<accession>A0ABU3N758</accession>
<dbReference type="PROSITE" id="PS52016">
    <property type="entry name" value="TONB_DEPENDENT_REC_3"/>
    <property type="match status" value="1"/>
</dbReference>
<evidence type="ECO:0000256" key="7">
    <source>
        <dbReference type="ARBA" id="ARBA00023065"/>
    </source>
</evidence>
<dbReference type="EMBL" id="JALMLT010000004">
    <property type="protein sequence ID" value="MDT8760223.1"/>
    <property type="molecule type" value="Genomic_DNA"/>
</dbReference>
<evidence type="ECO:0000256" key="6">
    <source>
        <dbReference type="ARBA" id="ARBA00023004"/>
    </source>
</evidence>
<comment type="caution">
    <text evidence="16">The sequence shown here is derived from an EMBL/GenBank/DDBJ whole genome shotgun (WGS) entry which is preliminary data.</text>
</comment>
<evidence type="ECO:0000259" key="14">
    <source>
        <dbReference type="Pfam" id="PF00593"/>
    </source>
</evidence>
<keyword evidence="16" id="KW-0675">Receptor</keyword>
<dbReference type="SUPFAM" id="SSF56935">
    <property type="entry name" value="Porins"/>
    <property type="match status" value="1"/>
</dbReference>
<evidence type="ECO:0000256" key="4">
    <source>
        <dbReference type="ARBA" id="ARBA00022496"/>
    </source>
</evidence>
<evidence type="ECO:0000256" key="3">
    <source>
        <dbReference type="ARBA" id="ARBA00022452"/>
    </source>
</evidence>
<sequence>MSRADVVNVFRQPARRPRKAAPDRRPAAPPPSRRPADLSPPHEEIIVTASKQNVALADYPGAFHAASFDQAQSLHFGSRGSEVLLRDLPNLTSTNLGSGRNKIFVRGIADSSFNGQLQSTTSQYFGESRLTYSAPDPDLALYDIEKVEVLEGPQGTLYGAGSLGGVIHIVPRSPVPGEFEVGGTAALTVTGDKTGGDGAIVANVPIGERAAMRIVGYHVVRPGYIDDVRRGLSDVNRTRVTGLRATFRMELNAGLSLDAGIISQDTSSRDGQYTDALGSSALTRRSYFAQPFYNDYRLGFATLRADLGFARLLSNTSYTYHSINTVFDATSATTQIPTLFDENMEVRLLTHETRLSGSMDWISNWVSGFSIAHNVNRIDRFLGPADALAPISNIRSETLDAALFGEATVPLWDNVSITGGGRLSLFLRFDDFATESGRPSAEPTRPLTRFLPTTALSWKPWKGTIAYLRYQEGFRPGAQQLTGSGDEAEVTSFQPDEVRASEIGMRFGTDAGSRLSGGLSYAYSRWSRVQADLVTSSGFPYVANLGSAQVHYVSANLGWQANADLAFRLSAFNTTSRLDRPTPEFQSDAEGNLPNVAESGWRMSTRFESWIANTRITIDGSVGYIGTSYLGARAPFDLSQGDYIDTAVGARAELGRWGLSVDVENLLDSRANRFSYGNPFSVAEGNQRTPLRPRTIRIGINAIF</sequence>
<feature type="region of interest" description="Disordered" evidence="13">
    <location>
        <begin position="1"/>
        <end position="40"/>
    </location>
</feature>
<keyword evidence="6" id="KW-0408">Iron</keyword>
<comment type="similarity">
    <text evidence="11 12">Belongs to the TonB-dependent receptor family.</text>
</comment>
<evidence type="ECO:0000256" key="2">
    <source>
        <dbReference type="ARBA" id="ARBA00022448"/>
    </source>
</evidence>
<evidence type="ECO:0000313" key="16">
    <source>
        <dbReference type="EMBL" id="MDT8760223.1"/>
    </source>
</evidence>
<proteinExistence type="inferred from homology"/>
<protein>
    <submittedName>
        <fullName evidence="16">TonB-dependent receptor plug domain-containing protein</fullName>
    </submittedName>
</protein>
<evidence type="ECO:0000256" key="10">
    <source>
        <dbReference type="ARBA" id="ARBA00023237"/>
    </source>
</evidence>
<reference evidence="16" key="1">
    <citation type="submission" date="2022-04" db="EMBL/GenBank/DDBJ databases">
        <title>Tomato heritable bacteria conferring resistance against bacterial wilt.</title>
        <authorList>
            <person name="Yin J."/>
        </authorList>
    </citation>
    <scope>NUCLEOTIDE SEQUENCE</scope>
    <source>
        <strain evidence="16">Cra20</strain>
    </source>
</reference>
<dbReference type="InterPro" id="IPR000531">
    <property type="entry name" value="Beta-barrel_TonB"/>
</dbReference>
<keyword evidence="4" id="KW-0410">Iron transport</keyword>
<keyword evidence="9 11" id="KW-0472">Membrane</keyword>
<feature type="domain" description="TonB-dependent receptor plug" evidence="15">
    <location>
        <begin position="77"/>
        <end position="166"/>
    </location>
</feature>
<comment type="subcellular location">
    <subcellularLocation>
        <location evidence="1 11">Cell outer membrane</location>
        <topology evidence="1 11">Multi-pass membrane protein</topology>
    </subcellularLocation>
</comment>
<dbReference type="InterPro" id="IPR012910">
    <property type="entry name" value="Plug_dom"/>
</dbReference>
<evidence type="ECO:0000256" key="13">
    <source>
        <dbReference type="SAM" id="MobiDB-lite"/>
    </source>
</evidence>
<feature type="domain" description="TonB-dependent receptor-like beta-barrel" evidence="14">
    <location>
        <begin position="268"/>
        <end position="666"/>
    </location>
</feature>
<keyword evidence="7" id="KW-0406">Ion transport</keyword>
<name>A0ABU3N758_9SPHN</name>
<dbReference type="PANTHER" id="PTHR32552">
    <property type="entry name" value="FERRICHROME IRON RECEPTOR-RELATED"/>
    <property type="match status" value="1"/>
</dbReference>
<dbReference type="PANTHER" id="PTHR32552:SF81">
    <property type="entry name" value="TONB-DEPENDENT OUTER MEMBRANE RECEPTOR"/>
    <property type="match status" value="1"/>
</dbReference>
<evidence type="ECO:0000256" key="8">
    <source>
        <dbReference type="ARBA" id="ARBA00023077"/>
    </source>
</evidence>
<dbReference type="Gene3D" id="2.40.170.20">
    <property type="entry name" value="TonB-dependent receptor, beta-barrel domain"/>
    <property type="match status" value="1"/>
</dbReference>
<dbReference type="Pfam" id="PF00593">
    <property type="entry name" value="TonB_dep_Rec_b-barrel"/>
    <property type="match status" value="1"/>
</dbReference>
<organism evidence="16">
    <name type="scientific">Sphingomonas psychrotolerans</name>
    <dbReference type="NCBI Taxonomy" id="1327635"/>
    <lineage>
        <taxon>Bacteria</taxon>
        <taxon>Pseudomonadati</taxon>
        <taxon>Pseudomonadota</taxon>
        <taxon>Alphaproteobacteria</taxon>
        <taxon>Sphingomonadales</taxon>
        <taxon>Sphingomonadaceae</taxon>
        <taxon>Sphingomonas</taxon>
    </lineage>
</organism>
<keyword evidence="10 11" id="KW-0998">Cell outer membrane</keyword>
<keyword evidence="3 11" id="KW-1134">Transmembrane beta strand</keyword>
<dbReference type="InterPro" id="IPR039426">
    <property type="entry name" value="TonB-dep_rcpt-like"/>
</dbReference>
<dbReference type="InterPro" id="IPR036942">
    <property type="entry name" value="Beta-barrel_TonB_sf"/>
</dbReference>
<dbReference type="Pfam" id="PF07715">
    <property type="entry name" value="Plug"/>
    <property type="match status" value="1"/>
</dbReference>
<evidence type="ECO:0000256" key="5">
    <source>
        <dbReference type="ARBA" id="ARBA00022692"/>
    </source>
</evidence>
<evidence type="ECO:0000256" key="12">
    <source>
        <dbReference type="RuleBase" id="RU003357"/>
    </source>
</evidence>
<gene>
    <name evidence="16" type="ORF">MZO42_16100</name>
</gene>